<dbReference type="EMBL" id="JBDIME010000010">
    <property type="protein sequence ID" value="MEN2790528.1"/>
    <property type="molecule type" value="Genomic_DNA"/>
</dbReference>
<dbReference type="InterPro" id="IPR010930">
    <property type="entry name" value="Flg_bb/hook_C_dom"/>
</dbReference>
<comment type="subcellular location">
    <subcellularLocation>
        <location evidence="2">Bacterial flagellum basal body</location>
    </subcellularLocation>
</comment>
<comment type="subunit">
    <text evidence="2">The basal body constitutes a major portion of the flagellar organelle and consists of four rings (L,P,S, and M) mounted on a central rod. The rod consists of about 26 subunits of FlgG in the distal portion, and FlgB, FlgC and FlgF are thought to build up the proximal portion of the rod with about 6 subunits each.</text>
</comment>
<gene>
    <name evidence="4" type="primary">flgC</name>
    <name evidence="4" type="ORF">ABC974_12890</name>
</gene>
<evidence type="ECO:0000256" key="2">
    <source>
        <dbReference type="RuleBase" id="RU362062"/>
    </source>
</evidence>
<keyword evidence="4" id="KW-0969">Cilium</keyword>
<feature type="domain" description="Flagellar basal-body/hook protein C-terminal" evidence="3">
    <location>
        <begin position="94"/>
        <end position="138"/>
    </location>
</feature>
<evidence type="ECO:0000313" key="5">
    <source>
        <dbReference type="Proteomes" id="UP001419910"/>
    </source>
</evidence>
<evidence type="ECO:0000259" key="3">
    <source>
        <dbReference type="Pfam" id="PF06429"/>
    </source>
</evidence>
<dbReference type="Proteomes" id="UP001419910">
    <property type="component" value="Unassembled WGS sequence"/>
</dbReference>
<keyword evidence="4" id="KW-0966">Cell projection</keyword>
<sequence length="142" mass="15151">MTPTQISRTGLDVEWQRLQVIAQNLASVDTSRTLSGQPVRAMRLVSAARTGFADLVAKKGSVQAPSGVEVVGVEPVGGGVRRVYEPENPQADKTGFVTYPAIDHAGEMTLLIKTSRAYEANLTALNIAGQMESQALQLGRQS</sequence>
<comment type="similarity">
    <text evidence="1">Belongs to the flagella basal body rod proteins family.</text>
</comment>
<comment type="caution">
    <text evidence="4">The sequence shown here is derived from an EMBL/GenBank/DDBJ whole genome shotgun (WGS) entry which is preliminary data.</text>
</comment>
<dbReference type="Pfam" id="PF06429">
    <property type="entry name" value="Flg_bbr_C"/>
    <property type="match status" value="1"/>
</dbReference>
<dbReference type="RefSeq" id="WP_343888274.1">
    <property type="nucleotide sequence ID" value="NZ_BAAAEH010000008.1"/>
</dbReference>
<proteinExistence type="inferred from homology"/>
<organism evidence="4 5">
    <name type="scientific">Sphingomonas oligophenolica</name>
    <dbReference type="NCBI Taxonomy" id="301154"/>
    <lineage>
        <taxon>Bacteria</taxon>
        <taxon>Pseudomonadati</taxon>
        <taxon>Pseudomonadota</taxon>
        <taxon>Alphaproteobacteria</taxon>
        <taxon>Sphingomonadales</taxon>
        <taxon>Sphingomonadaceae</taxon>
        <taxon>Sphingomonas</taxon>
    </lineage>
</organism>
<dbReference type="InterPro" id="IPR006299">
    <property type="entry name" value="FlgC"/>
</dbReference>
<dbReference type="NCBIfam" id="TIGR01395">
    <property type="entry name" value="FlgC"/>
    <property type="match status" value="1"/>
</dbReference>
<accession>A0ABU9Y408</accession>
<evidence type="ECO:0000256" key="1">
    <source>
        <dbReference type="ARBA" id="ARBA00009677"/>
    </source>
</evidence>
<evidence type="ECO:0000313" key="4">
    <source>
        <dbReference type="EMBL" id="MEN2790528.1"/>
    </source>
</evidence>
<name>A0ABU9Y408_9SPHN</name>
<keyword evidence="4" id="KW-0282">Flagellum</keyword>
<reference evidence="4 5" key="1">
    <citation type="submission" date="2024-05" db="EMBL/GenBank/DDBJ databases">
        <authorList>
            <person name="Liu Q."/>
            <person name="Xin Y.-H."/>
        </authorList>
    </citation>
    <scope>NUCLEOTIDE SEQUENCE [LARGE SCALE GENOMIC DNA]</scope>
    <source>
        <strain evidence="4 5">CGMCC 1.10181</strain>
    </source>
</reference>
<protein>
    <recommendedName>
        <fullName evidence="2">Flagellar basal-body rod protein FlgC</fullName>
    </recommendedName>
</protein>
<keyword evidence="2" id="KW-0975">Bacterial flagellum</keyword>
<keyword evidence="5" id="KW-1185">Reference proteome</keyword>